<dbReference type="AlphaFoldDB" id="A0A8X6UQT4"/>
<comment type="caution">
    <text evidence="1">The sequence shown here is derived from an EMBL/GenBank/DDBJ whole genome shotgun (WGS) entry which is preliminary data.</text>
</comment>
<keyword evidence="2" id="KW-1185">Reference proteome</keyword>
<evidence type="ECO:0000313" key="2">
    <source>
        <dbReference type="Proteomes" id="UP000887013"/>
    </source>
</evidence>
<protein>
    <submittedName>
        <fullName evidence="1">Uncharacterized protein</fullName>
    </submittedName>
</protein>
<dbReference type="OrthoDB" id="10275570at2759"/>
<dbReference type="EMBL" id="BMAW01084364">
    <property type="protein sequence ID" value="GFU38428.1"/>
    <property type="molecule type" value="Genomic_DNA"/>
</dbReference>
<evidence type="ECO:0000313" key="1">
    <source>
        <dbReference type="EMBL" id="GFU38428.1"/>
    </source>
</evidence>
<organism evidence="1 2">
    <name type="scientific">Nephila pilipes</name>
    <name type="common">Giant wood spider</name>
    <name type="synonym">Nephila maculata</name>
    <dbReference type="NCBI Taxonomy" id="299642"/>
    <lineage>
        <taxon>Eukaryota</taxon>
        <taxon>Metazoa</taxon>
        <taxon>Ecdysozoa</taxon>
        <taxon>Arthropoda</taxon>
        <taxon>Chelicerata</taxon>
        <taxon>Arachnida</taxon>
        <taxon>Araneae</taxon>
        <taxon>Araneomorphae</taxon>
        <taxon>Entelegynae</taxon>
        <taxon>Araneoidea</taxon>
        <taxon>Nephilidae</taxon>
        <taxon>Nephila</taxon>
    </lineage>
</organism>
<gene>
    <name evidence="1" type="ORF">NPIL_107901</name>
</gene>
<sequence>MRWNPRSPDAQVIRTASHAFHTNCQTVEKLFRSEVLKRLPDRFDSTESCFEREIAAVAVKYGSSEDLTSFLKGKYFTL</sequence>
<name>A0A8X6UQT4_NEPPI</name>
<accession>A0A8X6UQT4</accession>
<proteinExistence type="predicted"/>
<dbReference type="Proteomes" id="UP000887013">
    <property type="component" value="Unassembled WGS sequence"/>
</dbReference>
<reference evidence="1" key="1">
    <citation type="submission" date="2020-08" db="EMBL/GenBank/DDBJ databases">
        <title>Multicomponent nature underlies the extraordinary mechanical properties of spider dragline silk.</title>
        <authorList>
            <person name="Kono N."/>
            <person name="Nakamura H."/>
            <person name="Mori M."/>
            <person name="Yoshida Y."/>
            <person name="Ohtoshi R."/>
            <person name="Malay A.D."/>
            <person name="Moran D.A.P."/>
            <person name="Tomita M."/>
            <person name="Numata K."/>
            <person name="Arakawa K."/>
        </authorList>
    </citation>
    <scope>NUCLEOTIDE SEQUENCE</scope>
</reference>